<dbReference type="Proteomes" id="UP000254150">
    <property type="component" value="Unassembled WGS sequence"/>
</dbReference>
<evidence type="ECO:0000256" key="1">
    <source>
        <dbReference type="ARBA" id="ARBA00001917"/>
    </source>
</evidence>
<dbReference type="PANTHER" id="PTHR43567">
    <property type="entry name" value="FLAVOREDOXIN-RELATED-RELATED"/>
    <property type="match status" value="1"/>
</dbReference>
<name>A0A380PB04_STRGR</name>
<reference evidence="4 5" key="1">
    <citation type="submission" date="2018-06" db="EMBL/GenBank/DDBJ databases">
        <authorList>
            <consortium name="Pathogen Informatics"/>
            <person name="Doyle S."/>
        </authorList>
    </citation>
    <scope>NUCLEOTIDE SEQUENCE [LARGE SCALE GENOMIC DNA]</scope>
    <source>
        <strain evidence="4 5">NCTC7807</strain>
    </source>
</reference>
<dbReference type="PANTHER" id="PTHR43567:SF1">
    <property type="entry name" value="FLAVOREDOXIN"/>
    <property type="match status" value="1"/>
</dbReference>
<dbReference type="InterPro" id="IPR052174">
    <property type="entry name" value="Flavoredoxin"/>
</dbReference>
<dbReference type="EMBL" id="UHID01000009">
    <property type="protein sequence ID" value="SUP62017.1"/>
    <property type="molecule type" value="Genomic_DNA"/>
</dbReference>
<organism evidence="4 5">
    <name type="scientific">Streptomyces griseus</name>
    <dbReference type="NCBI Taxonomy" id="1911"/>
    <lineage>
        <taxon>Bacteria</taxon>
        <taxon>Bacillati</taxon>
        <taxon>Actinomycetota</taxon>
        <taxon>Actinomycetes</taxon>
        <taxon>Kitasatosporales</taxon>
        <taxon>Streptomycetaceae</taxon>
        <taxon>Streptomyces</taxon>
    </lineage>
</organism>
<evidence type="ECO:0000256" key="3">
    <source>
        <dbReference type="SAM" id="MobiDB-lite"/>
    </source>
</evidence>
<feature type="compositionally biased region" description="Basic and acidic residues" evidence="3">
    <location>
        <begin position="208"/>
        <end position="219"/>
    </location>
</feature>
<proteinExistence type="predicted"/>
<comment type="cofactor">
    <cofactor evidence="1">
        <name>FMN</name>
        <dbReference type="ChEBI" id="CHEBI:58210"/>
    </cofactor>
</comment>
<evidence type="ECO:0000313" key="4">
    <source>
        <dbReference type="EMBL" id="SUP62017.1"/>
    </source>
</evidence>
<keyword evidence="2" id="KW-0285">Flavoprotein</keyword>
<evidence type="ECO:0000313" key="5">
    <source>
        <dbReference type="Proteomes" id="UP000254150"/>
    </source>
</evidence>
<dbReference type="Gene3D" id="2.30.110.10">
    <property type="entry name" value="Electron Transport, Fmn-binding Protein, Chain A"/>
    <property type="match status" value="1"/>
</dbReference>
<dbReference type="RefSeq" id="WP_115069693.1">
    <property type="nucleotide sequence ID" value="NZ_UHID01000009.1"/>
</dbReference>
<dbReference type="AlphaFoldDB" id="A0A380PB04"/>
<gene>
    <name evidence="4" type="ORF">NCTC7807_05176</name>
</gene>
<sequence>MHVVPGLDVLSLGIPVVPVSTRIENGTADLAPISSAWWLGQYAVLGLGDAARTTADLPRERECVLSLPTPEPADAVDRLALTTGRPDVPRRRAKQGHRYEPEKCAAAHLTEQPSELVRAPRVAECPVPPECRVVAAHRLGGPGAHATAFQAEAPRTHVEEGLVTPGTHHVDPDGWDPLIMKFCEFHGGGHRLRPSRPADGRNTPHQRPGGERTARTGTA</sequence>
<accession>A0A380PB04</accession>
<evidence type="ECO:0000256" key="2">
    <source>
        <dbReference type="ARBA" id="ARBA00022630"/>
    </source>
</evidence>
<protein>
    <submittedName>
        <fullName evidence="4">Flavin reductase domain protein FMN-binding protein</fullName>
    </submittedName>
</protein>
<feature type="region of interest" description="Disordered" evidence="3">
    <location>
        <begin position="190"/>
        <end position="219"/>
    </location>
</feature>
<dbReference type="InterPro" id="IPR012349">
    <property type="entry name" value="Split_barrel_FMN-bd"/>
</dbReference>
<dbReference type="SUPFAM" id="SSF50475">
    <property type="entry name" value="FMN-binding split barrel"/>
    <property type="match status" value="1"/>
</dbReference>